<dbReference type="PROSITE" id="PS51253">
    <property type="entry name" value="HTH_CENPB"/>
    <property type="match status" value="1"/>
</dbReference>
<dbReference type="Proteomes" id="UP000275385">
    <property type="component" value="Unassembled WGS sequence"/>
</dbReference>
<dbReference type="AlphaFoldDB" id="A0A420Y697"/>
<keyword evidence="1" id="KW-0238">DNA-binding</keyword>
<keyword evidence="4" id="KW-1185">Reference proteome</keyword>
<proteinExistence type="predicted"/>
<sequence length="249" mass="28683">MPEFKTKGDVLRVALAEVRAGATQSATARKYERNEAYHEKQQKIPPPLERAIALWAIKEHHNGRNPRRAGILRLAQYLNMGVPLGKGWARQFYKRHPKVEQELSLYSRMLDAWYARRFPFETCSTPPSDWDKMQYNADVGHDLWDGKRPSRDQRALARQMAIVTAEDTALYERISGQLREWNPLTADHLGGFRNIMGAIKRGWISETALIQFRKDLEQADTRRQPAKAEAERLARVCGLLPETQEDESS</sequence>
<organism evidence="3 4">
    <name type="scientific">Coniochaeta pulveracea</name>
    <dbReference type="NCBI Taxonomy" id="177199"/>
    <lineage>
        <taxon>Eukaryota</taxon>
        <taxon>Fungi</taxon>
        <taxon>Dikarya</taxon>
        <taxon>Ascomycota</taxon>
        <taxon>Pezizomycotina</taxon>
        <taxon>Sordariomycetes</taxon>
        <taxon>Sordariomycetidae</taxon>
        <taxon>Coniochaetales</taxon>
        <taxon>Coniochaetaceae</taxon>
        <taxon>Coniochaeta</taxon>
    </lineage>
</organism>
<name>A0A420Y697_9PEZI</name>
<dbReference type="EMBL" id="QVQW01000043">
    <property type="protein sequence ID" value="RKU43402.1"/>
    <property type="molecule type" value="Genomic_DNA"/>
</dbReference>
<evidence type="ECO:0000259" key="2">
    <source>
        <dbReference type="PROSITE" id="PS51253"/>
    </source>
</evidence>
<evidence type="ECO:0000313" key="4">
    <source>
        <dbReference type="Proteomes" id="UP000275385"/>
    </source>
</evidence>
<comment type="caution">
    <text evidence="3">The sequence shown here is derived from an EMBL/GenBank/DDBJ whole genome shotgun (WGS) entry which is preliminary data.</text>
</comment>
<evidence type="ECO:0000313" key="3">
    <source>
        <dbReference type="EMBL" id="RKU43402.1"/>
    </source>
</evidence>
<evidence type="ECO:0000256" key="1">
    <source>
        <dbReference type="ARBA" id="ARBA00023125"/>
    </source>
</evidence>
<feature type="domain" description="HTH CENPB-type" evidence="2">
    <location>
        <begin position="36"/>
        <end position="102"/>
    </location>
</feature>
<accession>A0A420Y697</accession>
<reference evidence="3 4" key="1">
    <citation type="submission" date="2018-08" db="EMBL/GenBank/DDBJ databases">
        <title>Draft genome of the lignicolous fungus Coniochaeta pulveracea.</title>
        <authorList>
            <person name="Borstlap C.J."/>
            <person name="De Witt R.N."/>
            <person name="Botha A."/>
            <person name="Volschenk H."/>
        </authorList>
    </citation>
    <scope>NUCLEOTIDE SEQUENCE [LARGE SCALE GENOMIC DNA]</scope>
    <source>
        <strain evidence="3 4">CAB683</strain>
    </source>
</reference>
<protein>
    <recommendedName>
        <fullName evidence="2">HTH CENPB-type domain-containing protein</fullName>
    </recommendedName>
</protein>
<dbReference type="InterPro" id="IPR006600">
    <property type="entry name" value="HTH_CenpB_DNA-bd_dom"/>
</dbReference>
<gene>
    <name evidence="3" type="ORF">DL546_002824</name>
</gene>
<dbReference type="GO" id="GO:0003677">
    <property type="term" value="F:DNA binding"/>
    <property type="evidence" value="ECO:0007669"/>
    <property type="project" value="UniProtKB-KW"/>
</dbReference>